<accession>A0AAD4CZW7</accession>
<dbReference type="EMBL" id="JAAAIL010004644">
    <property type="protein sequence ID" value="KAG0247494.1"/>
    <property type="molecule type" value="Genomic_DNA"/>
</dbReference>
<comment type="caution">
    <text evidence="2">The sequence shown here is derived from an EMBL/GenBank/DDBJ whole genome shotgun (WGS) entry which is preliminary data.</text>
</comment>
<name>A0AAD4CZW7_9FUNG</name>
<feature type="compositionally biased region" description="Polar residues" evidence="1">
    <location>
        <begin position="1"/>
        <end position="15"/>
    </location>
</feature>
<sequence>MYPISVTDQYDNSYNMGDGQRDYSNTQNPESDYTSSNADLLANIWTFNVTQHEAQLQPLFLALPKGSSTNGEIDFTVTEFKMYLICCNRRTEQDTVPHFAGVPGIDIKRPAEFLDKYSSTLIWSLRILKNALRDLKFGPQANQEEYLRIATLLQSDLSLSNPNEVG</sequence>
<evidence type="ECO:0000313" key="3">
    <source>
        <dbReference type="Proteomes" id="UP001194580"/>
    </source>
</evidence>
<protein>
    <submittedName>
        <fullName evidence="2">Uncharacterized protein</fullName>
    </submittedName>
</protein>
<evidence type="ECO:0000256" key="1">
    <source>
        <dbReference type="SAM" id="MobiDB-lite"/>
    </source>
</evidence>
<dbReference type="AlphaFoldDB" id="A0AAD4CZW7"/>
<evidence type="ECO:0000313" key="2">
    <source>
        <dbReference type="EMBL" id="KAG0247494.1"/>
    </source>
</evidence>
<keyword evidence="3" id="KW-1185">Reference proteome</keyword>
<feature type="region of interest" description="Disordered" evidence="1">
    <location>
        <begin position="1"/>
        <end position="32"/>
    </location>
</feature>
<reference evidence="2" key="1">
    <citation type="journal article" date="2020" name="Fungal Divers.">
        <title>Resolving the Mortierellaceae phylogeny through synthesis of multi-gene phylogenetics and phylogenomics.</title>
        <authorList>
            <person name="Vandepol N."/>
            <person name="Liber J."/>
            <person name="Desiro A."/>
            <person name="Na H."/>
            <person name="Kennedy M."/>
            <person name="Barry K."/>
            <person name="Grigoriev I.V."/>
            <person name="Miller A.N."/>
            <person name="O'Donnell K."/>
            <person name="Stajich J.E."/>
            <person name="Bonito G."/>
        </authorList>
    </citation>
    <scope>NUCLEOTIDE SEQUENCE</scope>
    <source>
        <strain evidence="2">NRRL 28262</strain>
    </source>
</reference>
<feature type="compositionally biased region" description="Polar residues" evidence="1">
    <location>
        <begin position="22"/>
        <end position="32"/>
    </location>
</feature>
<proteinExistence type="predicted"/>
<feature type="non-terminal residue" evidence="2">
    <location>
        <position position="166"/>
    </location>
</feature>
<organism evidence="2 3">
    <name type="scientific">Linnemannia exigua</name>
    <dbReference type="NCBI Taxonomy" id="604196"/>
    <lineage>
        <taxon>Eukaryota</taxon>
        <taxon>Fungi</taxon>
        <taxon>Fungi incertae sedis</taxon>
        <taxon>Mucoromycota</taxon>
        <taxon>Mortierellomycotina</taxon>
        <taxon>Mortierellomycetes</taxon>
        <taxon>Mortierellales</taxon>
        <taxon>Mortierellaceae</taxon>
        <taxon>Linnemannia</taxon>
    </lineage>
</organism>
<gene>
    <name evidence="2" type="ORF">BGZ95_008645</name>
</gene>
<dbReference type="Proteomes" id="UP001194580">
    <property type="component" value="Unassembled WGS sequence"/>
</dbReference>